<dbReference type="AlphaFoldDB" id="A0A163JSA6"/>
<keyword evidence="10" id="KW-0472">Membrane</keyword>
<evidence type="ECO:0000256" key="7">
    <source>
        <dbReference type="ARBA" id="ARBA00022927"/>
    </source>
</evidence>
<dbReference type="STRING" id="4829.A0A163JSA6"/>
<gene>
    <name evidence="14" type="primary">ABSGL_07985.1 scaffold 9429</name>
</gene>
<evidence type="ECO:0000256" key="5">
    <source>
        <dbReference type="ARBA" id="ARBA00022448"/>
    </source>
</evidence>
<organism evidence="14">
    <name type="scientific">Absidia glauca</name>
    <name type="common">Pin mould</name>
    <dbReference type="NCBI Taxonomy" id="4829"/>
    <lineage>
        <taxon>Eukaryota</taxon>
        <taxon>Fungi</taxon>
        <taxon>Fungi incertae sedis</taxon>
        <taxon>Mucoromycota</taxon>
        <taxon>Mucoromycotina</taxon>
        <taxon>Mucoromycetes</taxon>
        <taxon>Mucorales</taxon>
        <taxon>Cunninghamellaceae</taxon>
        <taxon>Absidia</taxon>
    </lineage>
</organism>
<protein>
    <recommendedName>
        <fullName evidence="4">Mitochondrial import inner membrane translocase subunit TIM16</fullName>
    </recommendedName>
    <alternativeName>
        <fullName evidence="3">Mitochondrial import inner membrane translocase subunit tim16</fullName>
    </alternativeName>
    <alternativeName>
        <fullName evidence="11 12">Presequence translocated-associated motor subunit PAM16</fullName>
    </alternativeName>
</protein>
<evidence type="ECO:0000256" key="9">
    <source>
        <dbReference type="ARBA" id="ARBA00023128"/>
    </source>
</evidence>
<evidence type="ECO:0000313" key="15">
    <source>
        <dbReference type="Proteomes" id="UP000078561"/>
    </source>
</evidence>
<dbReference type="InterPro" id="IPR005341">
    <property type="entry name" value="Tim16"/>
</dbReference>
<accession>A0A163JSA6</accession>
<dbReference type="Proteomes" id="UP000078561">
    <property type="component" value="Unassembled WGS sequence"/>
</dbReference>
<evidence type="ECO:0000256" key="6">
    <source>
        <dbReference type="ARBA" id="ARBA00022792"/>
    </source>
</evidence>
<keyword evidence="8" id="KW-0811">Translocation</keyword>
<proteinExistence type="inferred from homology"/>
<dbReference type="FunCoup" id="A0A163JSA6">
    <property type="interactions" value="103"/>
</dbReference>
<keyword evidence="7" id="KW-0653">Protein transport</keyword>
<evidence type="ECO:0000256" key="11">
    <source>
        <dbReference type="ARBA" id="ARBA00030422"/>
    </source>
</evidence>
<dbReference type="Gene3D" id="1.10.287.110">
    <property type="entry name" value="DnaJ domain"/>
    <property type="match status" value="1"/>
</dbReference>
<dbReference type="PANTHER" id="PTHR12388">
    <property type="entry name" value="MITOCHONDRIA ASSOCIATED GRANULOCYTE MACROPHAGE CSF SIGNALING MOLECULE"/>
    <property type="match status" value="1"/>
</dbReference>
<reference evidence="14" key="1">
    <citation type="submission" date="2016-04" db="EMBL/GenBank/DDBJ databases">
        <authorList>
            <person name="Evans L.H."/>
            <person name="Alamgir A."/>
            <person name="Owens N."/>
            <person name="Weber N.D."/>
            <person name="Virtaneva K."/>
            <person name="Barbian K."/>
            <person name="Babar A."/>
            <person name="Rosenke K."/>
        </authorList>
    </citation>
    <scope>NUCLEOTIDE SEQUENCE [LARGE SCALE GENOMIC DNA]</scope>
    <source>
        <strain evidence="14">CBS 101.48</strain>
    </source>
</reference>
<dbReference type="InParanoid" id="A0A163JSA6"/>
<keyword evidence="15" id="KW-1185">Reference proteome</keyword>
<evidence type="ECO:0000256" key="1">
    <source>
        <dbReference type="ARBA" id="ARBA00004637"/>
    </source>
</evidence>
<evidence type="ECO:0000256" key="2">
    <source>
        <dbReference type="ARBA" id="ARBA00008817"/>
    </source>
</evidence>
<evidence type="ECO:0000256" key="3">
    <source>
        <dbReference type="ARBA" id="ARBA00013571"/>
    </source>
</evidence>
<keyword evidence="9" id="KW-0496">Mitochondrion</keyword>
<keyword evidence="5" id="KW-0813">Transport</keyword>
<dbReference type="PANTHER" id="PTHR12388:SF0">
    <property type="entry name" value="MITOCHONDRIAL IMPORT INNER MEMBRANE TRANSLOCASE SUBUNIT TIM16"/>
    <property type="match status" value="1"/>
</dbReference>
<evidence type="ECO:0000256" key="8">
    <source>
        <dbReference type="ARBA" id="ARBA00023010"/>
    </source>
</evidence>
<sequence>MAARIIAQVVVSVGTVVGRAFFAAYKQAAANAAAGGGVAAAARGGKEGVVDALTRKTGMSLEEACQILNVQKDADLSQLTKNYEHLFGANETAKGGSFYLQSKVVRAKERLDMERAEEIKKTQAEAPSDSQSPPPPSS</sequence>
<dbReference type="GO" id="GO:0030150">
    <property type="term" value="P:protein import into mitochondrial matrix"/>
    <property type="evidence" value="ECO:0007669"/>
    <property type="project" value="InterPro"/>
</dbReference>
<dbReference type="Pfam" id="PF03656">
    <property type="entry name" value="Pam16"/>
    <property type="match status" value="1"/>
</dbReference>
<evidence type="ECO:0000256" key="13">
    <source>
        <dbReference type="SAM" id="MobiDB-lite"/>
    </source>
</evidence>
<dbReference type="OMA" id="QHLFRAN"/>
<comment type="subcellular location">
    <subcellularLocation>
        <location evidence="1">Mitochondrion inner membrane</location>
        <topology evidence="1">Peripheral membrane protein</topology>
    </subcellularLocation>
</comment>
<name>A0A163JSA6_ABSGL</name>
<dbReference type="InterPro" id="IPR036869">
    <property type="entry name" value="J_dom_sf"/>
</dbReference>
<keyword evidence="6" id="KW-0999">Mitochondrion inner membrane</keyword>
<dbReference type="OrthoDB" id="10262892at2759"/>
<dbReference type="FunFam" id="1.10.287.110:FF:000006">
    <property type="entry name" value="Import inner membrane translocase subunit TIM16"/>
    <property type="match status" value="1"/>
</dbReference>
<feature type="region of interest" description="Disordered" evidence="13">
    <location>
        <begin position="116"/>
        <end position="138"/>
    </location>
</feature>
<dbReference type="EMBL" id="LT553750">
    <property type="protein sequence ID" value="SAM02214.1"/>
    <property type="molecule type" value="Genomic_DNA"/>
</dbReference>
<comment type="similarity">
    <text evidence="2">Belongs to the TIM16/PAM16 family.</text>
</comment>
<evidence type="ECO:0000256" key="10">
    <source>
        <dbReference type="ARBA" id="ARBA00023136"/>
    </source>
</evidence>
<evidence type="ECO:0000313" key="14">
    <source>
        <dbReference type="EMBL" id="SAM02214.1"/>
    </source>
</evidence>
<evidence type="ECO:0000256" key="12">
    <source>
        <dbReference type="ARBA" id="ARBA00031407"/>
    </source>
</evidence>
<evidence type="ECO:0000256" key="4">
    <source>
        <dbReference type="ARBA" id="ARBA00020721"/>
    </source>
</evidence>
<dbReference type="GO" id="GO:0005744">
    <property type="term" value="C:TIM23 mitochondrial import inner membrane translocase complex"/>
    <property type="evidence" value="ECO:0007669"/>
    <property type="project" value="InterPro"/>
</dbReference>